<dbReference type="EC" id="5.2.1.8" evidence="3"/>
<evidence type="ECO:0000256" key="9">
    <source>
        <dbReference type="ARBA" id="ARBA00031484"/>
    </source>
</evidence>
<keyword evidence="7 10" id="KW-0413">Isomerase</keyword>
<dbReference type="Pfam" id="PF00639">
    <property type="entry name" value="Rotamase"/>
    <property type="match status" value="1"/>
</dbReference>
<evidence type="ECO:0000256" key="10">
    <source>
        <dbReference type="PROSITE-ProRule" id="PRU00278"/>
    </source>
</evidence>
<proteinExistence type="inferred from homology"/>
<dbReference type="PANTHER" id="PTHR47245:SF1">
    <property type="entry name" value="FOLDASE PROTEIN PRSA"/>
    <property type="match status" value="1"/>
</dbReference>
<dbReference type="PROSITE" id="PS50198">
    <property type="entry name" value="PPIC_PPIASE_2"/>
    <property type="match status" value="1"/>
</dbReference>
<dbReference type="SUPFAM" id="SSF54534">
    <property type="entry name" value="FKBP-like"/>
    <property type="match status" value="1"/>
</dbReference>
<dbReference type="SUPFAM" id="SSF109998">
    <property type="entry name" value="Triger factor/SurA peptide-binding domain-like"/>
    <property type="match status" value="1"/>
</dbReference>
<dbReference type="InterPro" id="IPR050245">
    <property type="entry name" value="PrsA_foldase"/>
</dbReference>
<dbReference type="InterPro" id="IPR046357">
    <property type="entry name" value="PPIase_dom_sf"/>
</dbReference>
<dbReference type="OrthoDB" id="14196at2"/>
<dbReference type="Gene3D" id="3.10.50.40">
    <property type="match status" value="1"/>
</dbReference>
<name>A0A501PHN6_9PROT</name>
<reference evidence="13" key="1">
    <citation type="submission" date="2019-06" db="EMBL/GenBank/DDBJ databases">
        <title>The complete genome of Emcibacter congregatus ZYLT.</title>
        <authorList>
            <person name="Zhao Z."/>
        </authorList>
    </citation>
    <scope>NUCLEOTIDE SEQUENCE [LARGE SCALE GENOMIC DNA]</scope>
    <source>
        <strain evidence="13">MCCC 1A06723</strain>
    </source>
</reference>
<evidence type="ECO:0000256" key="4">
    <source>
        <dbReference type="ARBA" id="ARBA00018370"/>
    </source>
</evidence>
<dbReference type="PROSITE" id="PS01096">
    <property type="entry name" value="PPIC_PPIASE_1"/>
    <property type="match status" value="1"/>
</dbReference>
<gene>
    <name evidence="12" type="ORF">FIV46_10625</name>
</gene>
<keyword evidence="13" id="KW-1185">Reference proteome</keyword>
<keyword evidence="6 10" id="KW-0697">Rotamase</keyword>
<keyword evidence="5" id="KW-0732">Signal</keyword>
<dbReference type="Proteomes" id="UP000319148">
    <property type="component" value="Unassembled WGS sequence"/>
</dbReference>
<evidence type="ECO:0000313" key="12">
    <source>
        <dbReference type="EMBL" id="TPD59532.1"/>
    </source>
</evidence>
<dbReference type="InterPro" id="IPR027304">
    <property type="entry name" value="Trigger_fact/SurA_dom_sf"/>
</dbReference>
<comment type="caution">
    <text evidence="12">The sequence shown here is derived from an EMBL/GenBank/DDBJ whole genome shotgun (WGS) entry which is preliminary data.</text>
</comment>
<accession>A0A501PHN6</accession>
<evidence type="ECO:0000256" key="8">
    <source>
        <dbReference type="ARBA" id="ARBA00030642"/>
    </source>
</evidence>
<dbReference type="InterPro" id="IPR023058">
    <property type="entry name" value="PPIase_PpiC_CS"/>
</dbReference>
<sequence>MRNKMAKILISVVLGMLMTITVLEAKENGYAVLTTAQLRQQLTSQLPDEQKQRISDELEAQDEILAEVARLQLEGDKQVKTEIELARRKVLVQAYWQYFFKRNPVQESDAREVYNQLRQLNGDKQYRLSQIVVSDEGAARKVLDALKDRNSFAKLAKEMSLDATTAQQGGDLGWRWKSDLVPEFRRVVDLLEKGEYTTPPVALANGYVILTLDGVRQQTFPGFEKLRSHLMKILGFQAQQMELRRIRKKSN</sequence>
<dbReference type="AlphaFoldDB" id="A0A501PHN6"/>
<evidence type="ECO:0000259" key="11">
    <source>
        <dbReference type="PROSITE" id="PS50198"/>
    </source>
</evidence>
<dbReference type="PANTHER" id="PTHR47245">
    <property type="entry name" value="PEPTIDYLPROLYL ISOMERASE"/>
    <property type="match status" value="1"/>
</dbReference>
<dbReference type="EMBL" id="VFIY01000013">
    <property type="protein sequence ID" value="TPD59532.1"/>
    <property type="molecule type" value="Genomic_DNA"/>
</dbReference>
<dbReference type="InterPro" id="IPR000297">
    <property type="entry name" value="PPIase_PpiC"/>
</dbReference>
<feature type="domain" description="PpiC" evidence="11">
    <location>
        <begin position="123"/>
        <end position="214"/>
    </location>
</feature>
<evidence type="ECO:0000256" key="6">
    <source>
        <dbReference type="ARBA" id="ARBA00023110"/>
    </source>
</evidence>
<comment type="similarity">
    <text evidence="2">Belongs to the PpiC/parvulin rotamase family.</text>
</comment>
<evidence type="ECO:0000256" key="3">
    <source>
        <dbReference type="ARBA" id="ARBA00013194"/>
    </source>
</evidence>
<dbReference type="GO" id="GO:0003755">
    <property type="term" value="F:peptidyl-prolyl cis-trans isomerase activity"/>
    <property type="evidence" value="ECO:0007669"/>
    <property type="project" value="UniProtKB-KW"/>
</dbReference>
<comment type="catalytic activity">
    <reaction evidence="1">
        <text>[protein]-peptidylproline (omega=180) = [protein]-peptidylproline (omega=0)</text>
        <dbReference type="Rhea" id="RHEA:16237"/>
        <dbReference type="Rhea" id="RHEA-COMP:10747"/>
        <dbReference type="Rhea" id="RHEA-COMP:10748"/>
        <dbReference type="ChEBI" id="CHEBI:83833"/>
        <dbReference type="ChEBI" id="CHEBI:83834"/>
        <dbReference type="EC" id="5.2.1.8"/>
    </reaction>
</comment>
<evidence type="ECO:0000313" key="13">
    <source>
        <dbReference type="Proteomes" id="UP000319148"/>
    </source>
</evidence>
<evidence type="ECO:0000256" key="2">
    <source>
        <dbReference type="ARBA" id="ARBA00007656"/>
    </source>
</evidence>
<protein>
    <recommendedName>
        <fullName evidence="4">Parvulin-like PPIase</fullName>
        <ecNumber evidence="3">5.2.1.8</ecNumber>
    </recommendedName>
    <alternativeName>
        <fullName evidence="8">Peptidyl-prolyl cis-trans isomerase plp</fullName>
    </alternativeName>
    <alternativeName>
        <fullName evidence="9">Rotamase plp</fullName>
    </alternativeName>
</protein>
<evidence type="ECO:0000256" key="5">
    <source>
        <dbReference type="ARBA" id="ARBA00022729"/>
    </source>
</evidence>
<organism evidence="12 13">
    <name type="scientific">Emcibacter nanhaiensis</name>
    <dbReference type="NCBI Taxonomy" id="1505037"/>
    <lineage>
        <taxon>Bacteria</taxon>
        <taxon>Pseudomonadati</taxon>
        <taxon>Pseudomonadota</taxon>
        <taxon>Alphaproteobacteria</taxon>
        <taxon>Emcibacterales</taxon>
        <taxon>Emcibacteraceae</taxon>
        <taxon>Emcibacter</taxon>
    </lineage>
</organism>
<evidence type="ECO:0000256" key="7">
    <source>
        <dbReference type="ARBA" id="ARBA00023235"/>
    </source>
</evidence>
<evidence type="ECO:0000256" key="1">
    <source>
        <dbReference type="ARBA" id="ARBA00000971"/>
    </source>
</evidence>